<dbReference type="Proteomes" id="UP000193427">
    <property type="component" value="Chromosome"/>
</dbReference>
<proteinExistence type="predicted"/>
<name>A0A1W6LIB7_9BURK</name>
<gene>
    <name evidence="3" type="ORF">A4W93_22250</name>
</gene>
<dbReference type="InterPro" id="IPR029058">
    <property type="entry name" value="AB_hydrolase_fold"/>
</dbReference>
<dbReference type="PRINTS" id="PR00412">
    <property type="entry name" value="EPOXHYDRLASE"/>
</dbReference>
<evidence type="ECO:0000259" key="2">
    <source>
        <dbReference type="Pfam" id="PF00561"/>
    </source>
</evidence>
<accession>A0A1W6LIB7</accession>
<dbReference type="KEGG" id="rgu:A4W93_22250"/>
<dbReference type="GO" id="GO:0004185">
    <property type="term" value="F:serine-type carboxypeptidase activity"/>
    <property type="evidence" value="ECO:0007669"/>
    <property type="project" value="InterPro"/>
</dbReference>
<organism evidence="3 4">
    <name type="scientific">Piscinibacter gummiphilus</name>
    <dbReference type="NCBI Taxonomy" id="946333"/>
    <lineage>
        <taxon>Bacteria</taxon>
        <taxon>Pseudomonadati</taxon>
        <taxon>Pseudomonadota</taxon>
        <taxon>Betaproteobacteria</taxon>
        <taxon>Burkholderiales</taxon>
        <taxon>Sphaerotilaceae</taxon>
        <taxon>Piscinibacter</taxon>
    </lineage>
</organism>
<dbReference type="Pfam" id="PF00561">
    <property type="entry name" value="Abhydrolase_1"/>
    <property type="match status" value="1"/>
</dbReference>
<dbReference type="SUPFAM" id="SSF53474">
    <property type="entry name" value="alpha/beta-Hydrolases"/>
    <property type="match status" value="1"/>
</dbReference>
<reference evidence="3 4" key="1">
    <citation type="submission" date="2016-04" db="EMBL/GenBank/DDBJ databases">
        <title>Complete genome sequence of natural rubber-degrading, novel Gram-negative bacterium, Rhizobacter gummiphilus strain NS21.</title>
        <authorList>
            <person name="Tabata M."/>
            <person name="Kasai D."/>
            <person name="Fukuda M."/>
        </authorList>
    </citation>
    <scope>NUCLEOTIDE SEQUENCE [LARGE SCALE GENOMIC DNA]</scope>
    <source>
        <strain evidence="3 4">NS21</strain>
    </source>
</reference>
<sequence>MPEPPAGSSDEALVSELPGFENGVAAVNGIQLHYVIGGRGPLLVLLPGWPQNWWEYHKVMPALAQSYRVVSVDLRGMGTSDKPEAGYDKKTMAKDIADLIRHLGAKEAHVVGHDIGAQVAFAVAQNHPEVTRRLVMIDVVHPDDGFAKLALLPEVGQFGDKVGDASHQYLWWFAFHQVKGVPERLMAGGGIRVEQDWFFHYLTVDDRSIDARSRDVYARAYWTADAIRAGNAWYQAFPQDIVDARSHGVLRMPVLGIGGPGHDYLKLRLTAQAADLEMVKVENSGHFIPEEQPAVLIRSLKKFLQ</sequence>
<dbReference type="InterPro" id="IPR000639">
    <property type="entry name" value="Epox_hydrolase-like"/>
</dbReference>
<dbReference type="STRING" id="946333.A4W93_22250"/>
<protein>
    <submittedName>
        <fullName evidence="3">Alpha/beta hydrolase</fullName>
    </submittedName>
</protein>
<keyword evidence="4" id="KW-1185">Reference proteome</keyword>
<keyword evidence="1 3" id="KW-0378">Hydrolase</keyword>
<evidence type="ECO:0000313" key="3">
    <source>
        <dbReference type="EMBL" id="ARN24005.1"/>
    </source>
</evidence>
<dbReference type="EMBL" id="CP015118">
    <property type="protein sequence ID" value="ARN24005.1"/>
    <property type="molecule type" value="Genomic_DNA"/>
</dbReference>
<dbReference type="InterPro" id="IPR000073">
    <property type="entry name" value="AB_hydrolase_1"/>
</dbReference>
<dbReference type="PANTHER" id="PTHR43329">
    <property type="entry name" value="EPOXIDE HYDROLASE"/>
    <property type="match status" value="1"/>
</dbReference>
<dbReference type="InterPro" id="IPR033124">
    <property type="entry name" value="Ser_caboxypep_his_AS"/>
</dbReference>
<dbReference type="PROSITE" id="PS00560">
    <property type="entry name" value="CARBOXYPEPT_SER_HIS"/>
    <property type="match status" value="1"/>
</dbReference>
<evidence type="ECO:0000256" key="1">
    <source>
        <dbReference type="ARBA" id="ARBA00022801"/>
    </source>
</evidence>
<feature type="domain" description="AB hydrolase-1" evidence="2">
    <location>
        <begin position="41"/>
        <end position="238"/>
    </location>
</feature>
<dbReference type="PRINTS" id="PR00111">
    <property type="entry name" value="ABHYDROLASE"/>
</dbReference>
<dbReference type="Gene3D" id="3.40.50.1820">
    <property type="entry name" value="alpha/beta hydrolase"/>
    <property type="match status" value="1"/>
</dbReference>
<dbReference type="AlphaFoldDB" id="A0A1W6LIB7"/>
<evidence type="ECO:0000313" key="4">
    <source>
        <dbReference type="Proteomes" id="UP000193427"/>
    </source>
</evidence>